<keyword evidence="1" id="KW-0560">Oxidoreductase</keyword>
<name>A0A6J7J1S3_9ZZZZ</name>
<dbReference type="InterPro" id="IPR006140">
    <property type="entry name" value="D-isomer_DH_NAD-bd"/>
</dbReference>
<dbReference type="SUPFAM" id="SSF52283">
    <property type="entry name" value="Formate/glycerate dehydrogenase catalytic domain-like"/>
    <property type="match status" value="1"/>
</dbReference>
<dbReference type="PANTHER" id="PTHR43333:SF1">
    <property type="entry name" value="D-ISOMER SPECIFIC 2-HYDROXYACID DEHYDROGENASE NAD-BINDING DOMAIN-CONTAINING PROTEIN"/>
    <property type="match status" value="1"/>
</dbReference>
<dbReference type="GO" id="GO:0016616">
    <property type="term" value="F:oxidoreductase activity, acting on the CH-OH group of donors, NAD or NADP as acceptor"/>
    <property type="evidence" value="ECO:0007669"/>
    <property type="project" value="InterPro"/>
</dbReference>
<dbReference type="EMBL" id="CAFBND010000024">
    <property type="protein sequence ID" value="CAB4937308.1"/>
    <property type="molecule type" value="Genomic_DNA"/>
</dbReference>
<sequence>MTTNVSVVTEELLLLPWADHASLLEGATEGLQVAIYDGRDEPPASVLDLVTFYVPPYMGTAEALGLMRRMPSLRIVQTLTAGVDSVWADLPDGVALYNAAGVHDASTAELAVGLAIASLRHLDDFSRAQALGEWRHGRFDSLADKCVMILGYGHVGEAVDRRLAGFDVDVVRVARTARTSREGDVVHGVDELPALLPSVDVVIVIVPQTPETIGMVDAEFLSRMRPGALLVNVARGPVVVTDDLVAALREGRVRAALDVTDPEPLPPGHPLWSAPGVLISPHVGGNTSAFLPRAHRLVAAQVRRWCSGEPLENAMDRPRP</sequence>
<dbReference type="PANTHER" id="PTHR43333">
    <property type="entry name" value="2-HACID_DH_C DOMAIN-CONTAINING PROTEIN"/>
    <property type="match status" value="1"/>
</dbReference>
<evidence type="ECO:0000313" key="5">
    <source>
        <dbReference type="EMBL" id="CAB4937308.1"/>
    </source>
</evidence>
<evidence type="ECO:0000259" key="4">
    <source>
        <dbReference type="Pfam" id="PF02826"/>
    </source>
</evidence>
<organism evidence="5">
    <name type="scientific">freshwater metagenome</name>
    <dbReference type="NCBI Taxonomy" id="449393"/>
    <lineage>
        <taxon>unclassified sequences</taxon>
        <taxon>metagenomes</taxon>
        <taxon>ecological metagenomes</taxon>
    </lineage>
</organism>
<proteinExistence type="predicted"/>
<dbReference type="Gene3D" id="3.40.50.720">
    <property type="entry name" value="NAD(P)-binding Rossmann-like Domain"/>
    <property type="match status" value="2"/>
</dbReference>
<evidence type="ECO:0000256" key="2">
    <source>
        <dbReference type="ARBA" id="ARBA00023027"/>
    </source>
</evidence>
<dbReference type="FunFam" id="3.40.50.720:FF:000593">
    <property type="entry name" value="Dihydrofolate reductase"/>
    <property type="match status" value="1"/>
</dbReference>
<evidence type="ECO:0000259" key="3">
    <source>
        <dbReference type="Pfam" id="PF00389"/>
    </source>
</evidence>
<dbReference type="CDD" id="cd12166">
    <property type="entry name" value="2-Hacid_dh_7"/>
    <property type="match status" value="1"/>
</dbReference>
<feature type="domain" description="D-isomer specific 2-hydroxyacid dehydrogenase NAD-binding" evidence="4">
    <location>
        <begin position="112"/>
        <end position="284"/>
    </location>
</feature>
<protein>
    <submittedName>
        <fullName evidence="5">Unannotated protein</fullName>
    </submittedName>
</protein>
<dbReference type="AlphaFoldDB" id="A0A6J7J1S3"/>
<dbReference type="InterPro" id="IPR029753">
    <property type="entry name" value="D-isomer_DH_CS"/>
</dbReference>
<accession>A0A6J7J1S3</accession>
<dbReference type="SUPFAM" id="SSF51735">
    <property type="entry name" value="NAD(P)-binding Rossmann-fold domains"/>
    <property type="match status" value="1"/>
</dbReference>
<gene>
    <name evidence="5" type="ORF">UFOPK3752_00814</name>
</gene>
<feature type="domain" description="D-isomer specific 2-hydroxyacid dehydrogenase catalytic" evidence="3">
    <location>
        <begin position="66"/>
        <end position="315"/>
    </location>
</feature>
<dbReference type="Pfam" id="PF00389">
    <property type="entry name" value="2-Hacid_dh"/>
    <property type="match status" value="1"/>
</dbReference>
<reference evidence="5" key="1">
    <citation type="submission" date="2020-05" db="EMBL/GenBank/DDBJ databases">
        <authorList>
            <person name="Chiriac C."/>
            <person name="Salcher M."/>
            <person name="Ghai R."/>
            <person name="Kavagutti S V."/>
        </authorList>
    </citation>
    <scope>NUCLEOTIDE SEQUENCE</scope>
</reference>
<dbReference type="InterPro" id="IPR006139">
    <property type="entry name" value="D-isomer_2_OHA_DH_cat_dom"/>
</dbReference>
<dbReference type="InterPro" id="IPR036291">
    <property type="entry name" value="NAD(P)-bd_dom_sf"/>
</dbReference>
<dbReference type="PROSITE" id="PS00671">
    <property type="entry name" value="D_2_HYDROXYACID_DH_3"/>
    <property type="match status" value="1"/>
</dbReference>
<dbReference type="Pfam" id="PF02826">
    <property type="entry name" value="2-Hacid_dh_C"/>
    <property type="match status" value="1"/>
</dbReference>
<keyword evidence="2" id="KW-0520">NAD</keyword>
<evidence type="ECO:0000256" key="1">
    <source>
        <dbReference type="ARBA" id="ARBA00023002"/>
    </source>
</evidence>
<dbReference type="GO" id="GO:0051287">
    <property type="term" value="F:NAD binding"/>
    <property type="evidence" value="ECO:0007669"/>
    <property type="project" value="InterPro"/>
</dbReference>